<dbReference type="EMBL" id="WXEW01000003">
    <property type="protein sequence ID" value="NAS22393.1"/>
    <property type="molecule type" value="Genomic_DNA"/>
</dbReference>
<name>A0A7C9N6P5_9ACTN</name>
<gene>
    <name evidence="1" type="ORF">GT755_11940</name>
</gene>
<organism evidence="1 2">
    <name type="scientific">Herbidospora solisilvae</name>
    <dbReference type="NCBI Taxonomy" id="2696284"/>
    <lineage>
        <taxon>Bacteria</taxon>
        <taxon>Bacillati</taxon>
        <taxon>Actinomycetota</taxon>
        <taxon>Actinomycetes</taxon>
        <taxon>Streptosporangiales</taxon>
        <taxon>Streptosporangiaceae</taxon>
        <taxon>Herbidospora</taxon>
    </lineage>
</organism>
<sequence>MMISISLVLLLGLAVFIALRFTYLRFTHALLCILFGFYLSETAAAPEVRRFISIVLATVFGIS</sequence>
<evidence type="ECO:0000313" key="1">
    <source>
        <dbReference type="EMBL" id="NAS22393.1"/>
    </source>
</evidence>
<accession>A0A7C9N6P5</accession>
<reference evidence="1 2" key="1">
    <citation type="submission" date="2020-01" db="EMBL/GenBank/DDBJ databases">
        <title>Herbidospora sp. NEAU-GS84 nov., a novel actinomycete isolated from soil.</title>
        <authorList>
            <person name="Han L."/>
        </authorList>
    </citation>
    <scope>NUCLEOTIDE SEQUENCE [LARGE SCALE GENOMIC DNA]</scope>
    <source>
        <strain evidence="1 2">NEAU-GS84</strain>
    </source>
</reference>
<proteinExistence type="predicted"/>
<dbReference type="Proteomes" id="UP000479526">
    <property type="component" value="Unassembled WGS sequence"/>
</dbReference>
<keyword evidence="2" id="KW-1185">Reference proteome</keyword>
<dbReference type="AlphaFoldDB" id="A0A7C9N6P5"/>
<comment type="caution">
    <text evidence="1">The sequence shown here is derived from an EMBL/GenBank/DDBJ whole genome shotgun (WGS) entry which is preliminary data.</text>
</comment>
<protein>
    <submittedName>
        <fullName evidence="1">Uncharacterized protein</fullName>
    </submittedName>
</protein>
<evidence type="ECO:0000313" key="2">
    <source>
        <dbReference type="Proteomes" id="UP000479526"/>
    </source>
</evidence>